<comment type="caution">
    <text evidence="1">The sequence shown here is derived from an EMBL/GenBank/DDBJ whole genome shotgun (WGS) entry which is preliminary data.</text>
</comment>
<keyword evidence="2" id="KW-1185">Reference proteome</keyword>
<evidence type="ECO:0000313" key="1">
    <source>
        <dbReference type="EMBL" id="TRM57051.1"/>
    </source>
</evidence>
<evidence type="ECO:0000313" key="2">
    <source>
        <dbReference type="Proteomes" id="UP000320762"/>
    </source>
</evidence>
<name>A0A550BWY6_9AGAR</name>
<sequence>MQRVRLRLLSRMAARFAVSHALTSSSAGQAAAPLRSSCRTRHVRYRTCSTTDLWGVGLPDRDGDCVQHVRRIIPRCQTSSKGRAQSCQFEGYLMRGRIWLLTSSVRRLWR</sequence>
<reference evidence="1 2" key="1">
    <citation type="journal article" date="2019" name="New Phytol.">
        <title>Comparative genomics reveals unique wood-decay strategies and fruiting body development in the Schizophyllaceae.</title>
        <authorList>
            <person name="Almasi E."/>
            <person name="Sahu N."/>
            <person name="Krizsan K."/>
            <person name="Balint B."/>
            <person name="Kovacs G.M."/>
            <person name="Kiss B."/>
            <person name="Cseklye J."/>
            <person name="Drula E."/>
            <person name="Henrissat B."/>
            <person name="Nagy I."/>
            <person name="Chovatia M."/>
            <person name="Adam C."/>
            <person name="LaButti K."/>
            <person name="Lipzen A."/>
            <person name="Riley R."/>
            <person name="Grigoriev I.V."/>
            <person name="Nagy L.G."/>
        </authorList>
    </citation>
    <scope>NUCLEOTIDE SEQUENCE [LARGE SCALE GENOMIC DNA]</scope>
    <source>
        <strain evidence="1 2">NL-1724</strain>
    </source>
</reference>
<organism evidence="1 2">
    <name type="scientific">Schizophyllum amplum</name>
    <dbReference type="NCBI Taxonomy" id="97359"/>
    <lineage>
        <taxon>Eukaryota</taxon>
        <taxon>Fungi</taxon>
        <taxon>Dikarya</taxon>
        <taxon>Basidiomycota</taxon>
        <taxon>Agaricomycotina</taxon>
        <taxon>Agaricomycetes</taxon>
        <taxon>Agaricomycetidae</taxon>
        <taxon>Agaricales</taxon>
        <taxon>Schizophyllaceae</taxon>
        <taxon>Schizophyllum</taxon>
    </lineage>
</organism>
<gene>
    <name evidence="1" type="ORF">BD626DRAFT_516210</name>
</gene>
<dbReference type="Proteomes" id="UP000320762">
    <property type="component" value="Unassembled WGS sequence"/>
</dbReference>
<accession>A0A550BWY6</accession>
<dbReference type="AlphaFoldDB" id="A0A550BWY6"/>
<dbReference type="EMBL" id="VDMD01000053">
    <property type="protein sequence ID" value="TRM57051.1"/>
    <property type="molecule type" value="Genomic_DNA"/>
</dbReference>
<protein>
    <submittedName>
        <fullName evidence="1">Uncharacterized protein</fullName>
    </submittedName>
</protein>
<proteinExistence type="predicted"/>